<comment type="caution">
    <text evidence="1">The sequence shown here is derived from an EMBL/GenBank/DDBJ whole genome shotgun (WGS) entry which is preliminary data.</text>
</comment>
<keyword evidence="2" id="KW-1185">Reference proteome</keyword>
<gene>
    <name evidence="1" type="ORF">SCALOS_LOCUS7201</name>
</gene>
<dbReference type="Proteomes" id="UP000789860">
    <property type="component" value="Unassembled WGS sequence"/>
</dbReference>
<name>A0ACA9MR53_9GLOM</name>
<organism evidence="1 2">
    <name type="scientific">Scutellospora calospora</name>
    <dbReference type="NCBI Taxonomy" id="85575"/>
    <lineage>
        <taxon>Eukaryota</taxon>
        <taxon>Fungi</taxon>
        <taxon>Fungi incertae sedis</taxon>
        <taxon>Mucoromycota</taxon>
        <taxon>Glomeromycotina</taxon>
        <taxon>Glomeromycetes</taxon>
        <taxon>Diversisporales</taxon>
        <taxon>Gigasporaceae</taxon>
        <taxon>Scutellospora</taxon>
    </lineage>
</organism>
<accession>A0ACA9MR53</accession>
<dbReference type="EMBL" id="CAJVPM010015571">
    <property type="protein sequence ID" value="CAG8608658.1"/>
    <property type="molecule type" value="Genomic_DNA"/>
</dbReference>
<protein>
    <submittedName>
        <fullName evidence="1">3559_t:CDS:1</fullName>
    </submittedName>
</protein>
<reference evidence="1" key="1">
    <citation type="submission" date="2021-06" db="EMBL/GenBank/DDBJ databases">
        <authorList>
            <person name="Kallberg Y."/>
            <person name="Tangrot J."/>
            <person name="Rosling A."/>
        </authorList>
    </citation>
    <scope>NUCLEOTIDE SEQUENCE</scope>
    <source>
        <strain evidence="1">AU212A</strain>
    </source>
</reference>
<feature type="non-terminal residue" evidence="1">
    <location>
        <position position="1"/>
    </location>
</feature>
<evidence type="ECO:0000313" key="2">
    <source>
        <dbReference type="Proteomes" id="UP000789860"/>
    </source>
</evidence>
<evidence type="ECO:0000313" key="1">
    <source>
        <dbReference type="EMBL" id="CAG8608658.1"/>
    </source>
</evidence>
<proteinExistence type="predicted"/>
<sequence length="395" mass="43941">TYVFFEVPSNIVLIKIKPSIWISSLMVGWGIVMISMAFVKNYHQLLVTRLLLGCFEAGLFPGVIYYITKWYKRSEQSYRVGLFFAGCMIAGAFSGLLAYAIMGMDGRFGLSSWQWIFLIDGLATVFVAFFAYFLISDFPETATWLKEDERKIIIDRLQNDLGDITTNDLDKHQIYEAFKDWVPLFIQFTAAIPGYSYSFFIPSIVNGLGFNPVISQLLSVPPFILGCLTMIMISILSDRSGVRGPYLICNSLVAIVGYILLVIPTSGIAIKYIGLCIVCMGLSSCVPVSITWLTNNLAGNSKRAVGSAIIIACGNIAGIPASQLYQPQDAPAYKFGHVTVIFLLLFTITLSIVQYSLLNRANKLKIKYPERFLKGKSKEEAVILGDKHPSFVYCL</sequence>